<organism evidence="1">
    <name type="scientific">Spongospora subterranea</name>
    <dbReference type="NCBI Taxonomy" id="70186"/>
    <lineage>
        <taxon>Eukaryota</taxon>
        <taxon>Sar</taxon>
        <taxon>Rhizaria</taxon>
        <taxon>Endomyxa</taxon>
        <taxon>Phytomyxea</taxon>
        <taxon>Plasmodiophorida</taxon>
        <taxon>Plasmodiophoridae</taxon>
        <taxon>Spongospora</taxon>
    </lineage>
</organism>
<dbReference type="EMBL" id="HACM01009452">
    <property type="protein sequence ID" value="CRZ09894.1"/>
    <property type="molecule type" value="Transcribed_RNA"/>
</dbReference>
<reference evidence="1" key="1">
    <citation type="submission" date="2015-04" db="EMBL/GenBank/DDBJ databases">
        <title>The genome sequence of the plant pathogenic Rhizarian Plasmodiophora brassicae reveals insights in its biotrophic life cycle and the origin of chitin synthesis.</title>
        <authorList>
            <person name="Schwelm A."/>
            <person name="Fogelqvist J."/>
            <person name="Knaust A."/>
            <person name="Julke S."/>
            <person name="Lilja T."/>
            <person name="Dhandapani V."/>
            <person name="Bonilla-Rosso G."/>
            <person name="Karlsson M."/>
            <person name="Shevchenko A."/>
            <person name="Choi S.R."/>
            <person name="Kim H.G."/>
            <person name="Park J.Y."/>
            <person name="Lim Y.P."/>
            <person name="Ludwig-Muller J."/>
            <person name="Dixelius C."/>
        </authorList>
    </citation>
    <scope>NUCLEOTIDE SEQUENCE</scope>
    <source>
        <tissue evidence="1">Potato root galls</tissue>
    </source>
</reference>
<sequence length="151" mass="16665">QIITVIMLIITGSSIQPPSMLIVSDPSSSSGIGSSASYQALIDERKSRYEADLQTQKIVLEDGSPGAIKQFKLLSGMPSSTSGRSVRPTILKRADRAGHRVRIDEMQLKSRLFVLFDSKPHYRLSELVQLTDQVPLILNNVLSILTIIRFA</sequence>
<evidence type="ECO:0000313" key="1">
    <source>
        <dbReference type="EMBL" id="CRZ09894.1"/>
    </source>
</evidence>
<feature type="non-terminal residue" evidence="1">
    <location>
        <position position="1"/>
    </location>
</feature>
<proteinExistence type="predicted"/>
<name>A0A0H5RME7_9EUKA</name>
<accession>A0A0H5RME7</accession>
<protein>
    <submittedName>
        <fullName evidence="1">Uncharacterized protein</fullName>
    </submittedName>
</protein>
<dbReference type="InterPro" id="IPR036388">
    <property type="entry name" value="WH-like_DNA-bd_sf"/>
</dbReference>
<dbReference type="Gene3D" id="1.10.10.10">
    <property type="entry name" value="Winged helix-like DNA-binding domain superfamily/Winged helix DNA-binding domain"/>
    <property type="match status" value="1"/>
</dbReference>
<dbReference type="AlphaFoldDB" id="A0A0H5RME7"/>